<dbReference type="OrthoDB" id="9794615at2"/>
<dbReference type="InterPro" id="IPR050078">
    <property type="entry name" value="Ribosomal_L11_MeTrfase_PrmA"/>
</dbReference>
<evidence type="ECO:0000313" key="4">
    <source>
        <dbReference type="Proteomes" id="UP000027100"/>
    </source>
</evidence>
<accession>A0A062VES1</accession>
<evidence type="ECO:0000313" key="3">
    <source>
        <dbReference type="EMBL" id="KCZ97001.1"/>
    </source>
</evidence>
<dbReference type="EMBL" id="ARYM01000028">
    <property type="protein sequence ID" value="KCZ97001.1"/>
    <property type="molecule type" value="Genomic_DNA"/>
</dbReference>
<evidence type="ECO:0000256" key="2">
    <source>
        <dbReference type="ARBA" id="ARBA00022679"/>
    </source>
</evidence>
<proteinExistence type="predicted"/>
<evidence type="ECO:0000256" key="1">
    <source>
        <dbReference type="ARBA" id="ARBA00022603"/>
    </source>
</evidence>
<dbReference type="PANTHER" id="PTHR43648:SF1">
    <property type="entry name" value="ELECTRON TRANSFER FLAVOPROTEIN BETA SUBUNIT LYSINE METHYLTRANSFERASE"/>
    <property type="match status" value="1"/>
</dbReference>
<dbReference type="GO" id="GO:0016279">
    <property type="term" value="F:protein-lysine N-methyltransferase activity"/>
    <property type="evidence" value="ECO:0007669"/>
    <property type="project" value="TreeGrafter"/>
</dbReference>
<dbReference type="InterPro" id="IPR029063">
    <property type="entry name" value="SAM-dependent_MTases_sf"/>
</dbReference>
<protein>
    <recommendedName>
        <fullName evidence="5">Methyltransferase</fullName>
    </recommendedName>
</protein>
<reference evidence="3 4" key="1">
    <citation type="journal article" date="2014" name="Antonie Van Leeuwenhoek">
        <title>Hyphomonas beringensis sp. nov. and Hyphomonas chukchiensis sp. nov., isolated from surface seawater of the Bering Sea and Chukchi Sea.</title>
        <authorList>
            <person name="Li C."/>
            <person name="Lai Q."/>
            <person name="Li G."/>
            <person name="Dong C."/>
            <person name="Wang J."/>
            <person name="Liao Y."/>
            <person name="Shao Z."/>
        </authorList>
    </citation>
    <scope>NUCLEOTIDE SEQUENCE [LARGE SCALE GENOMIC DNA]</scope>
    <source>
        <strain evidence="3 4">PS728</strain>
    </source>
</reference>
<dbReference type="PANTHER" id="PTHR43648">
    <property type="entry name" value="ELECTRON TRANSFER FLAVOPROTEIN BETA SUBUNIT LYSINE METHYLTRANSFERASE"/>
    <property type="match status" value="1"/>
</dbReference>
<keyword evidence="2" id="KW-0808">Transferase</keyword>
<gene>
    <name evidence="3" type="ORF">HPO_17285</name>
</gene>
<dbReference type="Gene3D" id="3.40.50.150">
    <property type="entry name" value="Vaccinia Virus protein VP39"/>
    <property type="match status" value="1"/>
</dbReference>
<dbReference type="eggNOG" id="COG3897">
    <property type="taxonomic scope" value="Bacteria"/>
</dbReference>
<dbReference type="RefSeq" id="WP_035601621.1">
    <property type="nucleotide sequence ID" value="NZ_ARYM01000028.1"/>
</dbReference>
<dbReference type="AlphaFoldDB" id="A0A062VES1"/>
<keyword evidence="4" id="KW-1185">Reference proteome</keyword>
<sequence length="230" mass="24927">MAATDTLARNRAFIAANTRLAPVDGLPLPHRKPLETLRIWQADEITPIWSATEADLDRQGIEPPFWAFPWAGGQAVARLILEQPEIVRGKRVLDIACGSGMVGIAAAAAGAREVWVNDIDPICEAAAQLNAEANGVSLCWLAGNLLDRAPPDVDVILAGDIFYEMTMAARFLQWLKQAAAQGVAAYAGDPGRAYAPEGEAGLMAEYEIATTMELESVERRRARVWNISVY</sequence>
<dbReference type="Proteomes" id="UP000027100">
    <property type="component" value="Unassembled WGS sequence"/>
</dbReference>
<dbReference type="SUPFAM" id="SSF53335">
    <property type="entry name" value="S-adenosyl-L-methionine-dependent methyltransferases"/>
    <property type="match status" value="1"/>
</dbReference>
<dbReference type="STRING" id="1280954.HPO_17285"/>
<keyword evidence="1" id="KW-0489">Methyltransferase</keyword>
<name>A0A062VES1_9PROT</name>
<dbReference type="CDD" id="cd02440">
    <property type="entry name" value="AdoMet_MTases"/>
    <property type="match status" value="1"/>
</dbReference>
<dbReference type="PATRIC" id="fig|1280954.3.peg.3489"/>
<dbReference type="Pfam" id="PF06325">
    <property type="entry name" value="PrmA"/>
    <property type="match status" value="1"/>
</dbReference>
<evidence type="ECO:0008006" key="5">
    <source>
        <dbReference type="Google" id="ProtNLM"/>
    </source>
</evidence>
<dbReference type="GO" id="GO:0032259">
    <property type="term" value="P:methylation"/>
    <property type="evidence" value="ECO:0007669"/>
    <property type="project" value="UniProtKB-KW"/>
</dbReference>
<comment type="caution">
    <text evidence="3">The sequence shown here is derived from an EMBL/GenBank/DDBJ whole genome shotgun (WGS) entry which is preliminary data.</text>
</comment>
<organism evidence="3 4">
    <name type="scientific">Hyphomonas polymorpha PS728</name>
    <dbReference type="NCBI Taxonomy" id="1280954"/>
    <lineage>
        <taxon>Bacteria</taxon>
        <taxon>Pseudomonadati</taxon>
        <taxon>Pseudomonadota</taxon>
        <taxon>Alphaproteobacteria</taxon>
        <taxon>Hyphomonadales</taxon>
        <taxon>Hyphomonadaceae</taxon>
        <taxon>Hyphomonas</taxon>
    </lineage>
</organism>